<name>A0A934MIK6_9HYPH</name>
<gene>
    <name evidence="3" type="ORF">JCR33_24460</name>
</gene>
<dbReference type="InterPro" id="IPR003692">
    <property type="entry name" value="Hydantoinase_B"/>
</dbReference>
<evidence type="ECO:0000313" key="3">
    <source>
        <dbReference type="EMBL" id="MBJ3778873.1"/>
    </source>
</evidence>
<proteinExistence type="predicted"/>
<dbReference type="PANTHER" id="PTHR11365">
    <property type="entry name" value="5-OXOPROLINASE RELATED"/>
    <property type="match status" value="1"/>
</dbReference>
<keyword evidence="4" id="KW-1185">Reference proteome</keyword>
<dbReference type="PANTHER" id="PTHR11365:SF23">
    <property type="entry name" value="HYPOTHETICAL 5-OXOPROLINASE (EUROFUNG)-RELATED"/>
    <property type="match status" value="1"/>
</dbReference>
<dbReference type="RefSeq" id="WP_198884773.1">
    <property type="nucleotide sequence ID" value="NZ_JAEKJA010000046.1"/>
</dbReference>
<dbReference type="AlphaFoldDB" id="A0A934MIK6"/>
<evidence type="ECO:0000259" key="2">
    <source>
        <dbReference type="Pfam" id="PF02538"/>
    </source>
</evidence>
<sequence>MTIQQPKLSAIRLQVMWTRLMAVAEEQAQTLVRAAFSPVVRESADLSAGIFDVEGRMLVQAVTGTPGHVNTMARSVSYFLETFPAETAEEGDVYVTNDPWQGTGHLNDFVVVTPWFHRGRLVAYFACTAHMTDVGGIGLSPGGTDLYMEGVLVPLMKLVEGGRLNQAMLTIVKANSRKSSEIEGDIHSLIASNQAAGQRLSELLDEVGAPDLKLLGEYIIETSRAAVLERIRALPKTEAHHTMVIDGYEAPVSLSVAIKVTDDGIDVDWSGSSPASRFGINVPLNYTAAYSCYALTCAIAPDVPNNHGSLSVYNVTAPRGSILRAEWPQPVSCRHVVGLLIPDAVFGAFDKIVPGVAPAESCSAHWTLTFRGQGRTEPFIISIITTGGCGARPGLDGLSATSFPSKVKASSVEIVEAATPLVFWKREFWCGSGGDGEARGGLGQDMVVGSLGGHPYTLYAAFDRMEHPAAGRAGGGPGAAGELHLGSGKRLPGKGAFEIPADERLFVRTPGGGGNGEPGRRSAEARAADRSAGYVPSDPA</sequence>
<comment type="caution">
    <text evidence="3">The sequence shown here is derived from an EMBL/GenBank/DDBJ whole genome shotgun (WGS) entry which is preliminary data.</text>
</comment>
<reference evidence="3" key="1">
    <citation type="submission" date="2020-12" db="EMBL/GenBank/DDBJ databases">
        <title>Bacterial taxonomy.</title>
        <authorList>
            <person name="Pan X."/>
        </authorList>
    </citation>
    <scope>NUCLEOTIDE SEQUENCE</scope>
    <source>
        <strain evidence="3">B2012</strain>
    </source>
</reference>
<accession>A0A934MIK6</accession>
<dbReference type="GO" id="GO:0006749">
    <property type="term" value="P:glutathione metabolic process"/>
    <property type="evidence" value="ECO:0007669"/>
    <property type="project" value="TreeGrafter"/>
</dbReference>
<organism evidence="3 4">
    <name type="scientific">Acuticoccus mangrovi</name>
    <dbReference type="NCBI Taxonomy" id="2796142"/>
    <lineage>
        <taxon>Bacteria</taxon>
        <taxon>Pseudomonadati</taxon>
        <taxon>Pseudomonadota</taxon>
        <taxon>Alphaproteobacteria</taxon>
        <taxon>Hyphomicrobiales</taxon>
        <taxon>Amorphaceae</taxon>
        <taxon>Acuticoccus</taxon>
    </lineage>
</organism>
<dbReference type="EMBL" id="JAEKJA010000046">
    <property type="protein sequence ID" value="MBJ3778873.1"/>
    <property type="molecule type" value="Genomic_DNA"/>
</dbReference>
<feature type="region of interest" description="Disordered" evidence="1">
    <location>
        <begin position="470"/>
        <end position="540"/>
    </location>
</feature>
<feature type="compositionally biased region" description="Basic and acidic residues" evidence="1">
    <location>
        <begin position="518"/>
        <end position="529"/>
    </location>
</feature>
<dbReference type="GO" id="GO:0005829">
    <property type="term" value="C:cytosol"/>
    <property type="evidence" value="ECO:0007669"/>
    <property type="project" value="TreeGrafter"/>
</dbReference>
<evidence type="ECO:0000313" key="4">
    <source>
        <dbReference type="Proteomes" id="UP000609531"/>
    </source>
</evidence>
<dbReference type="GO" id="GO:0017168">
    <property type="term" value="F:5-oxoprolinase (ATP-hydrolyzing) activity"/>
    <property type="evidence" value="ECO:0007669"/>
    <property type="project" value="TreeGrafter"/>
</dbReference>
<protein>
    <submittedName>
        <fullName evidence="3">Hydantoinase B/oxoprolinase family protein</fullName>
    </submittedName>
</protein>
<dbReference type="Proteomes" id="UP000609531">
    <property type="component" value="Unassembled WGS sequence"/>
</dbReference>
<feature type="domain" description="Hydantoinase B/oxoprolinase" evidence="2">
    <location>
        <begin position="10"/>
        <end position="518"/>
    </location>
</feature>
<dbReference type="InterPro" id="IPR045079">
    <property type="entry name" value="Oxoprolinase-like"/>
</dbReference>
<evidence type="ECO:0000256" key="1">
    <source>
        <dbReference type="SAM" id="MobiDB-lite"/>
    </source>
</evidence>
<dbReference type="Pfam" id="PF02538">
    <property type="entry name" value="Hydantoinase_B"/>
    <property type="match status" value="1"/>
</dbReference>